<gene>
    <name evidence="1" type="ORF">MRATA1EN1_LOCUS21362</name>
</gene>
<reference evidence="1" key="1">
    <citation type="submission" date="2023-04" db="EMBL/GenBank/DDBJ databases">
        <authorList>
            <consortium name="ELIXIR-Norway"/>
        </authorList>
    </citation>
    <scope>NUCLEOTIDE SEQUENCE [LARGE SCALE GENOMIC DNA]</scope>
</reference>
<evidence type="ECO:0000313" key="1">
    <source>
        <dbReference type="EMBL" id="CAI9172400.1"/>
    </source>
</evidence>
<accession>A0ABN8ZFY0</accession>
<organism evidence="1 2">
    <name type="scientific">Rangifer tarandus platyrhynchus</name>
    <name type="common">Svalbard reindeer</name>
    <dbReference type="NCBI Taxonomy" id="3082113"/>
    <lineage>
        <taxon>Eukaryota</taxon>
        <taxon>Metazoa</taxon>
        <taxon>Chordata</taxon>
        <taxon>Craniata</taxon>
        <taxon>Vertebrata</taxon>
        <taxon>Euteleostomi</taxon>
        <taxon>Mammalia</taxon>
        <taxon>Eutheria</taxon>
        <taxon>Laurasiatheria</taxon>
        <taxon>Artiodactyla</taxon>
        <taxon>Ruminantia</taxon>
        <taxon>Pecora</taxon>
        <taxon>Cervidae</taxon>
        <taxon>Odocoileinae</taxon>
        <taxon>Rangifer</taxon>
    </lineage>
</organism>
<keyword evidence="2" id="KW-1185">Reference proteome</keyword>
<protein>
    <submittedName>
        <fullName evidence="1">Uncharacterized protein</fullName>
    </submittedName>
</protein>
<proteinExistence type="predicted"/>
<evidence type="ECO:0000313" key="2">
    <source>
        <dbReference type="Proteomes" id="UP001176941"/>
    </source>
</evidence>
<sequence>MPFWAVKSRWFLAACGLSQERPELPLSHLSCSCDHGWARVPAAERSLGHRLSASRQVSTIQQKAQPLCCDFMGGEAGRVSPVLSPSVRGWACPALAGAGGGGVGK</sequence>
<dbReference type="EMBL" id="OX459968">
    <property type="protein sequence ID" value="CAI9172400.1"/>
    <property type="molecule type" value="Genomic_DNA"/>
</dbReference>
<dbReference type="Proteomes" id="UP001176941">
    <property type="component" value="Chromosome 32"/>
</dbReference>
<name>A0ABN8ZFY0_RANTA</name>